<proteinExistence type="predicted"/>
<evidence type="ECO:0000256" key="1">
    <source>
        <dbReference type="SAM" id="Phobius"/>
    </source>
</evidence>
<comment type="caution">
    <text evidence="2">The sequence shown here is derived from an EMBL/GenBank/DDBJ whole genome shotgun (WGS) entry which is preliminary data.</text>
</comment>
<organism evidence="2 3">
    <name type="scientific">Stecheria intestinalis</name>
    <dbReference type="NCBI Taxonomy" id="2606630"/>
    <lineage>
        <taxon>Bacteria</taxon>
        <taxon>Bacillati</taxon>
        <taxon>Bacillota</taxon>
        <taxon>Erysipelotrichia</taxon>
        <taxon>Erysipelotrichales</taxon>
        <taxon>Erysipelotrichaceae</taxon>
        <taxon>Stecheria</taxon>
    </lineage>
</organism>
<dbReference type="EMBL" id="VUMN01000014">
    <property type="protein sequence ID" value="MSS58645.1"/>
    <property type="molecule type" value="Genomic_DNA"/>
</dbReference>
<accession>A0A7X2NSC1</accession>
<dbReference type="PROSITE" id="PS51257">
    <property type="entry name" value="PROKAR_LIPOPROTEIN"/>
    <property type="match status" value="1"/>
</dbReference>
<name>A0A7X2NSC1_9FIRM</name>
<evidence type="ECO:0000313" key="3">
    <source>
        <dbReference type="Proteomes" id="UP000461880"/>
    </source>
</evidence>
<gene>
    <name evidence="2" type="ORF">FYJ51_06970</name>
</gene>
<keyword evidence="1" id="KW-1133">Transmembrane helix</keyword>
<dbReference type="Proteomes" id="UP000461880">
    <property type="component" value="Unassembled WGS sequence"/>
</dbReference>
<keyword evidence="1" id="KW-0812">Transmembrane</keyword>
<reference evidence="2 3" key="1">
    <citation type="submission" date="2019-08" db="EMBL/GenBank/DDBJ databases">
        <title>In-depth cultivation of the pig gut microbiome towards novel bacterial diversity and tailored functional studies.</title>
        <authorList>
            <person name="Wylensek D."/>
            <person name="Hitch T.C.A."/>
            <person name="Clavel T."/>
        </authorList>
    </citation>
    <scope>NUCLEOTIDE SEQUENCE [LARGE SCALE GENOMIC DNA]</scope>
    <source>
        <strain evidence="2 3">Oil+RF-744-GAM-WT-6</strain>
    </source>
</reference>
<dbReference type="RefSeq" id="WP_154504490.1">
    <property type="nucleotide sequence ID" value="NZ_VUMN01000014.1"/>
</dbReference>
<evidence type="ECO:0000313" key="2">
    <source>
        <dbReference type="EMBL" id="MSS58645.1"/>
    </source>
</evidence>
<feature type="transmembrane region" description="Helical" evidence="1">
    <location>
        <begin position="39"/>
        <end position="59"/>
    </location>
</feature>
<keyword evidence="1" id="KW-0472">Membrane</keyword>
<feature type="transmembrane region" description="Helical" evidence="1">
    <location>
        <begin position="14"/>
        <end position="33"/>
    </location>
</feature>
<keyword evidence="3" id="KW-1185">Reference proteome</keyword>
<sequence>MTRRYIQSFISMKYARVLPMLSFVIFACAFIYFRKGTQNAKTAALIAACILIVVMFFYYKAKFTVNREWKKIPDAKEFDDSIMLGYAFLLEQRMLVFDRNHLHLYVYENLKKASLQEENHGKLMMHVTDGNDDSAFELSTKEQAGRVAAFLKAHHPDLELEGVNAAGEGTLRSIDPYRNEK</sequence>
<protein>
    <submittedName>
        <fullName evidence="2">Uncharacterized protein</fullName>
    </submittedName>
</protein>
<dbReference type="AlphaFoldDB" id="A0A7X2NSC1"/>